<dbReference type="VEuPathDB" id="VectorBase:HLOH_050333"/>
<dbReference type="Proteomes" id="UP000821853">
    <property type="component" value="Chromosome 2"/>
</dbReference>
<dbReference type="Gene3D" id="3.60.10.10">
    <property type="entry name" value="Endonuclease/exonuclease/phosphatase"/>
    <property type="match status" value="1"/>
</dbReference>
<reference evidence="2 3" key="1">
    <citation type="journal article" date="2020" name="Cell">
        <title>Large-Scale Comparative Analyses of Tick Genomes Elucidate Their Genetic Diversity and Vector Capacities.</title>
        <authorList>
            <consortium name="Tick Genome and Microbiome Consortium (TIGMIC)"/>
            <person name="Jia N."/>
            <person name="Wang J."/>
            <person name="Shi W."/>
            <person name="Du L."/>
            <person name="Sun Y."/>
            <person name="Zhan W."/>
            <person name="Jiang J.F."/>
            <person name="Wang Q."/>
            <person name="Zhang B."/>
            <person name="Ji P."/>
            <person name="Bell-Sakyi L."/>
            <person name="Cui X.M."/>
            <person name="Yuan T.T."/>
            <person name="Jiang B.G."/>
            <person name="Yang W.F."/>
            <person name="Lam T.T."/>
            <person name="Chang Q.C."/>
            <person name="Ding S.J."/>
            <person name="Wang X.J."/>
            <person name="Zhu J.G."/>
            <person name="Ruan X.D."/>
            <person name="Zhao L."/>
            <person name="Wei J.T."/>
            <person name="Ye R.Z."/>
            <person name="Que T.C."/>
            <person name="Du C.H."/>
            <person name="Zhou Y.H."/>
            <person name="Cheng J.X."/>
            <person name="Dai P.F."/>
            <person name="Guo W.B."/>
            <person name="Han X.H."/>
            <person name="Huang E.J."/>
            <person name="Li L.F."/>
            <person name="Wei W."/>
            <person name="Gao Y.C."/>
            <person name="Liu J.Z."/>
            <person name="Shao H.Z."/>
            <person name="Wang X."/>
            <person name="Wang C.C."/>
            <person name="Yang T.C."/>
            <person name="Huo Q.B."/>
            <person name="Li W."/>
            <person name="Chen H.Y."/>
            <person name="Chen S.E."/>
            <person name="Zhou L.G."/>
            <person name="Ni X.B."/>
            <person name="Tian J.H."/>
            <person name="Sheng Y."/>
            <person name="Liu T."/>
            <person name="Pan Y.S."/>
            <person name="Xia L.Y."/>
            <person name="Li J."/>
            <person name="Zhao F."/>
            <person name="Cao W.C."/>
        </authorList>
    </citation>
    <scope>NUCLEOTIDE SEQUENCE [LARGE SCALE GENOMIC DNA]</scope>
    <source>
        <strain evidence="2">HaeL-2018</strain>
    </source>
</reference>
<feature type="domain" description="Endonuclease/exonuclease/phosphatase" evidence="1">
    <location>
        <begin position="22"/>
        <end position="227"/>
    </location>
</feature>
<keyword evidence="3" id="KW-1185">Reference proteome</keyword>
<sequence>MLFLKLAIFNCLSLAGRKRKQWLLNHLQERIDIAFLQETKLASNEQLDSAARFFRNRFHCHFSPACGRSAGSAIMIRKRPGLTVYTEYERDDSGRVCSVNLILRGEQYRLISILAPDNPPQRTEYFTKLKQYLDTPCRAVLAGDFNCILQARDCTKRRPADPSLKELQKLLRYFDLQDGADGTPAPAPAFTHWQGDCHVRLDRVYVSSELICMTASSRVTPVAFSDHSFVTITFENGDARSNKEIATPSWQLWKLTESL</sequence>
<dbReference type="InterPro" id="IPR036691">
    <property type="entry name" value="Endo/exonu/phosph_ase_sf"/>
</dbReference>
<accession>A0A9J6FVZ0</accession>
<dbReference type="SUPFAM" id="SSF56219">
    <property type="entry name" value="DNase I-like"/>
    <property type="match status" value="1"/>
</dbReference>
<organism evidence="2 3">
    <name type="scientific">Haemaphysalis longicornis</name>
    <name type="common">Bush tick</name>
    <dbReference type="NCBI Taxonomy" id="44386"/>
    <lineage>
        <taxon>Eukaryota</taxon>
        <taxon>Metazoa</taxon>
        <taxon>Ecdysozoa</taxon>
        <taxon>Arthropoda</taxon>
        <taxon>Chelicerata</taxon>
        <taxon>Arachnida</taxon>
        <taxon>Acari</taxon>
        <taxon>Parasitiformes</taxon>
        <taxon>Ixodida</taxon>
        <taxon>Ixodoidea</taxon>
        <taxon>Ixodidae</taxon>
        <taxon>Haemaphysalinae</taxon>
        <taxon>Haemaphysalis</taxon>
    </lineage>
</organism>
<comment type="caution">
    <text evidence="2">The sequence shown here is derived from an EMBL/GenBank/DDBJ whole genome shotgun (WGS) entry which is preliminary data.</text>
</comment>
<dbReference type="GO" id="GO:0003824">
    <property type="term" value="F:catalytic activity"/>
    <property type="evidence" value="ECO:0007669"/>
    <property type="project" value="InterPro"/>
</dbReference>
<dbReference type="Pfam" id="PF03372">
    <property type="entry name" value="Exo_endo_phos"/>
    <property type="match status" value="1"/>
</dbReference>
<dbReference type="InterPro" id="IPR005135">
    <property type="entry name" value="Endo/exonuclease/phosphatase"/>
</dbReference>
<dbReference type="AlphaFoldDB" id="A0A9J6FVZ0"/>
<evidence type="ECO:0000313" key="3">
    <source>
        <dbReference type="Proteomes" id="UP000821853"/>
    </source>
</evidence>
<evidence type="ECO:0000313" key="2">
    <source>
        <dbReference type="EMBL" id="KAH9367285.1"/>
    </source>
</evidence>
<proteinExistence type="predicted"/>
<protein>
    <recommendedName>
        <fullName evidence="1">Endonuclease/exonuclease/phosphatase domain-containing protein</fullName>
    </recommendedName>
</protein>
<name>A0A9J6FVZ0_HAELO</name>
<dbReference type="OMA" id="SSELICM"/>
<dbReference type="OrthoDB" id="7474049at2759"/>
<gene>
    <name evidence="2" type="ORF">HPB48_017214</name>
</gene>
<evidence type="ECO:0000259" key="1">
    <source>
        <dbReference type="Pfam" id="PF03372"/>
    </source>
</evidence>
<dbReference type="EMBL" id="JABSTR010000004">
    <property type="protein sequence ID" value="KAH9367285.1"/>
    <property type="molecule type" value="Genomic_DNA"/>
</dbReference>